<feature type="transmembrane region" description="Helical" evidence="7">
    <location>
        <begin position="146"/>
        <end position="169"/>
    </location>
</feature>
<dbReference type="Pfam" id="PF00528">
    <property type="entry name" value="BPD_transp_1"/>
    <property type="match status" value="1"/>
</dbReference>
<proteinExistence type="inferred from homology"/>
<dbReference type="PROSITE" id="PS50928">
    <property type="entry name" value="ABC_TM1"/>
    <property type="match status" value="1"/>
</dbReference>
<feature type="transmembrane region" description="Helical" evidence="7">
    <location>
        <begin position="96"/>
        <end position="116"/>
    </location>
</feature>
<dbReference type="PANTHER" id="PTHR30193">
    <property type="entry name" value="ABC TRANSPORTER PERMEASE PROTEIN"/>
    <property type="match status" value="1"/>
</dbReference>
<comment type="subcellular location">
    <subcellularLocation>
        <location evidence="1 7">Cell membrane</location>
        <topology evidence="1 7">Multi-pass membrane protein</topology>
    </subcellularLocation>
</comment>
<keyword evidence="3" id="KW-1003">Cell membrane</keyword>
<dbReference type="SUPFAM" id="SSF161098">
    <property type="entry name" value="MetI-like"/>
    <property type="match status" value="1"/>
</dbReference>
<feature type="domain" description="ABC transmembrane type-1" evidence="8">
    <location>
        <begin position="62"/>
        <end position="276"/>
    </location>
</feature>
<dbReference type="InterPro" id="IPR035906">
    <property type="entry name" value="MetI-like_sf"/>
</dbReference>
<evidence type="ECO:0000256" key="7">
    <source>
        <dbReference type="RuleBase" id="RU363032"/>
    </source>
</evidence>
<feature type="transmembrane region" description="Helical" evidence="7">
    <location>
        <begin position="61"/>
        <end position="84"/>
    </location>
</feature>
<comment type="caution">
    <text evidence="9">The sequence shown here is derived from an EMBL/GenBank/DDBJ whole genome shotgun (WGS) entry which is preliminary data.</text>
</comment>
<protein>
    <submittedName>
        <fullName evidence="9">Sugar ABC transporter permease</fullName>
    </submittedName>
</protein>
<gene>
    <name evidence="9" type="ORF">F4148_05015</name>
</gene>
<feature type="transmembrane region" description="Helical" evidence="7">
    <location>
        <begin position="7"/>
        <end position="25"/>
    </location>
</feature>
<dbReference type="EMBL" id="VYDA01000189">
    <property type="protein sequence ID" value="MYH61127.1"/>
    <property type="molecule type" value="Genomic_DNA"/>
</dbReference>
<evidence type="ECO:0000256" key="1">
    <source>
        <dbReference type="ARBA" id="ARBA00004651"/>
    </source>
</evidence>
<evidence type="ECO:0000256" key="2">
    <source>
        <dbReference type="ARBA" id="ARBA00022448"/>
    </source>
</evidence>
<comment type="similarity">
    <text evidence="7">Belongs to the binding-protein-dependent transport system permease family.</text>
</comment>
<evidence type="ECO:0000313" key="9">
    <source>
        <dbReference type="EMBL" id="MYH61127.1"/>
    </source>
</evidence>
<dbReference type="PANTHER" id="PTHR30193:SF37">
    <property type="entry name" value="INNER MEMBRANE ABC TRANSPORTER PERMEASE PROTEIN YCJO"/>
    <property type="match status" value="1"/>
</dbReference>
<organism evidence="9">
    <name type="scientific">Caldilineaceae bacterium SB0675_bin_29</name>
    <dbReference type="NCBI Taxonomy" id="2605266"/>
    <lineage>
        <taxon>Bacteria</taxon>
        <taxon>Bacillati</taxon>
        <taxon>Chloroflexota</taxon>
        <taxon>Caldilineae</taxon>
        <taxon>Caldilineales</taxon>
        <taxon>Caldilineaceae</taxon>
    </lineage>
</organism>
<keyword evidence="4 7" id="KW-0812">Transmembrane</keyword>
<reference evidence="9" key="1">
    <citation type="submission" date="2019-09" db="EMBL/GenBank/DDBJ databases">
        <title>Characterisation of the sponge microbiome using genome-centric metagenomics.</title>
        <authorList>
            <person name="Engelberts J.P."/>
            <person name="Robbins S.J."/>
            <person name="De Goeij J.M."/>
            <person name="Aranda M."/>
            <person name="Bell S.C."/>
            <person name="Webster N.S."/>
        </authorList>
    </citation>
    <scope>NUCLEOTIDE SEQUENCE</scope>
    <source>
        <strain evidence="9">SB0675_bin_29</strain>
    </source>
</reference>
<dbReference type="Gene3D" id="1.10.3720.10">
    <property type="entry name" value="MetI-like"/>
    <property type="match status" value="1"/>
</dbReference>
<dbReference type="AlphaFoldDB" id="A0A6B1FYK1"/>
<sequence length="294" mass="33263">MAPGTVLVIVFFFLPAIILFILSLTDLSSANFSEPWTYVGFDNYKRMFSDRFFPKILRNTFQYVALTLLFFNVGLALLLALLTAHVSRRVGFLFRLLWLLPRITPSVVYIVMWQRIAQQPPYGILNQFLGWLGVENQPYWIPEAPWVFVVLVNGFVGASFGMIIFTSAIEAIPADLIIAAKVDGAGDLALIRDITLPLLRWPLLFVVTYQTLSLLVSFEYILLLTNGGPGLFTTEVWALTAYKRALQTYFGSNQWAYGAAWGFVLVLIGAILSVIYLRVFRFNDLVQEPKIDVL</sequence>
<feature type="transmembrane region" description="Helical" evidence="7">
    <location>
        <begin position="201"/>
        <end position="223"/>
    </location>
</feature>
<evidence type="ECO:0000256" key="3">
    <source>
        <dbReference type="ARBA" id="ARBA00022475"/>
    </source>
</evidence>
<keyword evidence="2 7" id="KW-0813">Transport</keyword>
<evidence type="ECO:0000256" key="4">
    <source>
        <dbReference type="ARBA" id="ARBA00022692"/>
    </source>
</evidence>
<evidence type="ECO:0000256" key="5">
    <source>
        <dbReference type="ARBA" id="ARBA00022989"/>
    </source>
</evidence>
<name>A0A6B1FYK1_9CHLR</name>
<dbReference type="InterPro" id="IPR051393">
    <property type="entry name" value="ABC_transporter_permease"/>
</dbReference>
<accession>A0A6B1FYK1</accession>
<feature type="transmembrane region" description="Helical" evidence="7">
    <location>
        <begin position="255"/>
        <end position="277"/>
    </location>
</feature>
<dbReference type="GO" id="GO:0055085">
    <property type="term" value="P:transmembrane transport"/>
    <property type="evidence" value="ECO:0007669"/>
    <property type="project" value="InterPro"/>
</dbReference>
<dbReference type="CDD" id="cd06261">
    <property type="entry name" value="TM_PBP2"/>
    <property type="match status" value="1"/>
</dbReference>
<evidence type="ECO:0000259" key="8">
    <source>
        <dbReference type="PROSITE" id="PS50928"/>
    </source>
</evidence>
<keyword evidence="6 7" id="KW-0472">Membrane</keyword>
<dbReference type="GO" id="GO:0005886">
    <property type="term" value="C:plasma membrane"/>
    <property type="evidence" value="ECO:0007669"/>
    <property type="project" value="UniProtKB-SubCell"/>
</dbReference>
<keyword evidence="5 7" id="KW-1133">Transmembrane helix</keyword>
<dbReference type="InterPro" id="IPR000515">
    <property type="entry name" value="MetI-like"/>
</dbReference>
<evidence type="ECO:0000256" key="6">
    <source>
        <dbReference type="ARBA" id="ARBA00023136"/>
    </source>
</evidence>